<keyword evidence="2" id="KW-1185">Reference proteome</keyword>
<comment type="caution">
    <text evidence="1">The sequence shown here is derived from an EMBL/GenBank/DDBJ whole genome shotgun (WGS) entry which is preliminary data.</text>
</comment>
<name>A0A9W9HUW3_9EURO</name>
<protein>
    <submittedName>
        <fullName evidence="1">Uncharacterized protein</fullName>
    </submittedName>
</protein>
<dbReference type="OrthoDB" id="4366175at2759"/>
<proteinExistence type="predicted"/>
<dbReference type="RefSeq" id="XP_056540132.1">
    <property type="nucleotide sequence ID" value="XM_056690367.1"/>
</dbReference>
<sequence length="174" mass="19738">MQVPGSKPLTRALLEACKSLEANTDAKHGVMDALDTHIARWVYDHSEATKAEHTPKLPDERDSKELAYDGPNKRWVNVKLDPERDSHLTPYRLLQKMRSAIRDQLATITKNPKCTGEPFWVSIEVVGGFTDNEAVHGAAEQIVLSWMRRVHAEGLPFDHRAVFRKIHSDKSILH</sequence>
<reference evidence="1" key="1">
    <citation type="submission" date="2022-11" db="EMBL/GenBank/DDBJ databases">
        <authorList>
            <person name="Petersen C."/>
        </authorList>
    </citation>
    <scope>NUCLEOTIDE SEQUENCE</scope>
    <source>
        <strain evidence="1">IBT 26290</strain>
    </source>
</reference>
<evidence type="ECO:0000313" key="2">
    <source>
        <dbReference type="Proteomes" id="UP001149163"/>
    </source>
</evidence>
<reference evidence="1" key="2">
    <citation type="journal article" date="2023" name="IMA Fungus">
        <title>Comparative genomic study of the Penicillium genus elucidates a diverse pangenome and 15 lateral gene transfer events.</title>
        <authorList>
            <person name="Petersen C."/>
            <person name="Sorensen T."/>
            <person name="Nielsen M.R."/>
            <person name="Sondergaard T.E."/>
            <person name="Sorensen J.L."/>
            <person name="Fitzpatrick D.A."/>
            <person name="Frisvad J.C."/>
            <person name="Nielsen K.L."/>
        </authorList>
    </citation>
    <scope>NUCLEOTIDE SEQUENCE</scope>
    <source>
        <strain evidence="1">IBT 26290</strain>
    </source>
</reference>
<dbReference type="EMBL" id="JAPQKN010000006">
    <property type="protein sequence ID" value="KAJ5157143.1"/>
    <property type="molecule type" value="Genomic_DNA"/>
</dbReference>
<dbReference type="GeneID" id="81429543"/>
<dbReference type="Proteomes" id="UP001149163">
    <property type="component" value="Unassembled WGS sequence"/>
</dbReference>
<accession>A0A9W9HUW3</accession>
<evidence type="ECO:0000313" key="1">
    <source>
        <dbReference type="EMBL" id="KAJ5157143.1"/>
    </source>
</evidence>
<dbReference type="AlphaFoldDB" id="A0A9W9HUW3"/>
<gene>
    <name evidence="1" type="ORF">N7482_008243</name>
</gene>
<organism evidence="1 2">
    <name type="scientific">Penicillium canariense</name>
    <dbReference type="NCBI Taxonomy" id="189055"/>
    <lineage>
        <taxon>Eukaryota</taxon>
        <taxon>Fungi</taxon>
        <taxon>Dikarya</taxon>
        <taxon>Ascomycota</taxon>
        <taxon>Pezizomycotina</taxon>
        <taxon>Eurotiomycetes</taxon>
        <taxon>Eurotiomycetidae</taxon>
        <taxon>Eurotiales</taxon>
        <taxon>Aspergillaceae</taxon>
        <taxon>Penicillium</taxon>
    </lineage>
</organism>